<evidence type="ECO:0000259" key="8">
    <source>
        <dbReference type="Pfam" id="PF02608"/>
    </source>
</evidence>
<dbReference type="Proteomes" id="UP000512167">
    <property type="component" value="Chromosome"/>
</dbReference>
<keyword evidence="3" id="KW-1003">Cell membrane</keyword>
<evidence type="ECO:0000313" key="10">
    <source>
        <dbReference type="Proteomes" id="UP000512167"/>
    </source>
</evidence>
<dbReference type="PANTHER" id="PTHR34296">
    <property type="entry name" value="TRANSCRIPTIONAL ACTIVATOR PROTEIN MED"/>
    <property type="match status" value="1"/>
</dbReference>
<keyword evidence="4 7" id="KW-0732">Signal</keyword>
<evidence type="ECO:0000256" key="1">
    <source>
        <dbReference type="ARBA" id="ARBA00004193"/>
    </source>
</evidence>
<evidence type="ECO:0000256" key="4">
    <source>
        <dbReference type="ARBA" id="ARBA00022729"/>
    </source>
</evidence>
<dbReference type="GO" id="GO:0005886">
    <property type="term" value="C:plasma membrane"/>
    <property type="evidence" value="ECO:0007669"/>
    <property type="project" value="UniProtKB-SubCell"/>
</dbReference>
<feature type="domain" description="ABC transporter substrate-binding protein PnrA-like" evidence="8">
    <location>
        <begin position="43"/>
        <end position="338"/>
    </location>
</feature>
<dbReference type="CDD" id="cd06354">
    <property type="entry name" value="PBP1_PrnA-like"/>
    <property type="match status" value="1"/>
</dbReference>
<dbReference type="KEGG" id="tbk:HF295_07800"/>
<dbReference type="InterPro" id="IPR028082">
    <property type="entry name" value="Peripla_BP_I"/>
</dbReference>
<reference evidence="9 10" key="1">
    <citation type="submission" date="2020-04" db="EMBL/GenBank/DDBJ databases">
        <authorList>
            <person name="Zheng R.K."/>
            <person name="Sun C.M."/>
        </authorList>
    </citation>
    <scope>NUCLEOTIDE SEQUENCE [LARGE SCALE GENOMIC DNA]</scope>
    <source>
        <strain evidence="10">zrk29</strain>
    </source>
</reference>
<comment type="subcellular location">
    <subcellularLocation>
        <location evidence="1">Cell membrane</location>
        <topology evidence="1">Lipid-anchor</topology>
    </subcellularLocation>
</comment>
<dbReference type="AlphaFoldDB" id="A0A7L6N898"/>
<dbReference type="Gene3D" id="3.40.50.2300">
    <property type="match status" value="2"/>
</dbReference>
<dbReference type="EMBL" id="CP051151">
    <property type="protein sequence ID" value="QLY40759.1"/>
    <property type="molecule type" value="Genomic_DNA"/>
</dbReference>
<gene>
    <name evidence="9" type="ORF">HF295_07800</name>
</gene>
<dbReference type="PANTHER" id="PTHR34296:SF2">
    <property type="entry name" value="ABC TRANSPORTER GUANOSINE-BINDING PROTEIN NUPN"/>
    <property type="match status" value="1"/>
</dbReference>
<evidence type="ECO:0000256" key="7">
    <source>
        <dbReference type="SAM" id="SignalP"/>
    </source>
</evidence>
<dbReference type="InterPro" id="IPR050957">
    <property type="entry name" value="BMP_lipoprotein"/>
</dbReference>
<dbReference type="Pfam" id="PF02608">
    <property type="entry name" value="Bmp"/>
    <property type="match status" value="1"/>
</dbReference>
<dbReference type="SUPFAM" id="SSF53822">
    <property type="entry name" value="Periplasmic binding protein-like I"/>
    <property type="match status" value="1"/>
</dbReference>
<keyword evidence="10" id="KW-1185">Reference proteome</keyword>
<sequence>MKKFLVLFLALFTITALVSCGGTDETTVDPEATTNEFEGEKIVLITDKGDITDKSFNQGAYEGVQNYATEMGIDYAYLKPAEATDALYIAAIQQAIADGATVIVTPGYLFEPAVNLMQHDYPNVKFIILDANPANVTDENFNPIGTIEDNVHSIFYAEHEAGFLAGYAAVMDGYRHLGFMGGLAVPAVQRFGHGYVQGIAQAAADLELADGAITVDYLYTGDFAATPEVQAAAAAMFQSGAEVIFACGGAVGQSVMAAAESHSGKVIGVDVDQSADSETVITSAMKSLTLSVELALEAIFETGEWDANYGGVSTTLTVDELGVGLPNDFSKFDIFTQADYDALYAKLVDGTFVVSDVIGAFGDDGSAAEQFATSIVLVNVIAFEG</sequence>
<keyword evidence="5" id="KW-0472">Membrane</keyword>
<evidence type="ECO:0000256" key="6">
    <source>
        <dbReference type="ARBA" id="ARBA00023288"/>
    </source>
</evidence>
<feature type="signal peptide" evidence="7">
    <location>
        <begin position="1"/>
        <end position="18"/>
    </location>
</feature>
<name>A0A7L6N898_9MOLU</name>
<comment type="similarity">
    <text evidence="2">Belongs to the BMP lipoprotein family.</text>
</comment>
<feature type="chain" id="PRO_5029787738" evidence="7">
    <location>
        <begin position="19"/>
        <end position="385"/>
    </location>
</feature>
<evidence type="ECO:0000256" key="5">
    <source>
        <dbReference type="ARBA" id="ARBA00023136"/>
    </source>
</evidence>
<evidence type="ECO:0000313" key="9">
    <source>
        <dbReference type="EMBL" id="QLY40759.1"/>
    </source>
</evidence>
<protein>
    <submittedName>
        <fullName evidence="9">BMP family ABC transporter substrate-binding protein</fullName>
    </submittedName>
</protein>
<keyword evidence="6" id="KW-0449">Lipoprotein</keyword>
<organism evidence="9 10">
    <name type="scientific">Hujiaoplasma nucleasis</name>
    <dbReference type="NCBI Taxonomy" id="2725268"/>
    <lineage>
        <taxon>Bacteria</taxon>
        <taxon>Bacillati</taxon>
        <taxon>Mycoplasmatota</taxon>
        <taxon>Mollicutes</taxon>
        <taxon>Candidatus Izemoplasmatales</taxon>
        <taxon>Hujiaoplasmataceae</taxon>
        <taxon>Hujiaoplasma</taxon>
    </lineage>
</organism>
<dbReference type="PROSITE" id="PS51257">
    <property type="entry name" value="PROKAR_LIPOPROTEIN"/>
    <property type="match status" value="1"/>
</dbReference>
<proteinExistence type="inferred from homology"/>
<evidence type="ECO:0000256" key="2">
    <source>
        <dbReference type="ARBA" id="ARBA00008610"/>
    </source>
</evidence>
<evidence type="ECO:0000256" key="3">
    <source>
        <dbReference type="ARBA" id="ARBA00022475"/>
    </source>
</evidence>
<accession>A0A7L6N898</accession>
<dbReference type="RefSeq" id="WP_312031607.1">
    <property type="nucleotide sequence ID" value="NZ_CP051151.1"/>
</dbReference>
<dbReference type="InterPro" id="IPR003760">
    <property type="entry name" value="PnrA-like"/>
</dbReference>